<proteinExistence type="predicted"/>
<dbReference type="EMBL" id="JBFXLQ010000011">
    <property type="protein sequence ID" value="KAL2868968.1"/>
    <property type="molecule type" value="Genomic_DNA"/>
</dbReference>
<name>A0ABR4LWQ4_9EURO</name>
<evidence type="ECO:0000313" key="3">
    <source>
        <dbReference type="Proteomes" id="UP001610432"/>
    </source>
</evidence>
<dbReference type="Pfam" id="PF01261">
    <property type="entry name" value="AP_endonuc_2"/>
    <property type="match status" value="1"/>
</dbReference>
<evidence type="ECO:0000259" key="1">
    <source>
        <dbReference type="Pfam" id="PF01261"/>
    </source>
</evidence>
<accession>A0ABR4LWQ4</accession>
<dbReference type="SUPFAM" id="SSF51658">
    <property type="entry name" value="Xylose isomerase-like"/>
    <property type="match status" value="1"/>
</dbReference>
<reference evidence="2 3" key="1">
    <citation type="submission" date="2024-07" db="EMBL/GenBank/DDBJ databases">
        <title>Section-level genome sequencing and comparative genomics of Aspergillus sections Usti and Cavernicolus.</title>
        <authorList>
            <consortium name="Lawrence Berkeley National Laboratory"/>
            <person name="Nybo J.L."/>
            <person name="Vesth T.C."/>
            <person name="Theobald S."/>
            <person name="Frisvad J.C."/>
            <person name="Larsen T.O."/>
            <person name="Kjaerboelling I."/>
            <person name="Rothschild-Mancinelli K."/>
            <person name="Lyhne E.K."/>
            <person name="Kogle M.E."/>
            <person name="Barry K."/>
            <person name="Clum A."/>
            <person name="Na H."/>
            <person name="Ledsgaard L."/>
            <person name="Lin J."/>
            <person name="Lipzen A."/>
            <person name="Kuo A."/>
            <person name="Riley R."/>
            <person name="Mondo S."/>
            <person name="Labutti K."/>
            <person name="Haridas S."/>
            <person name="Pangalinan J."/>
            <person name="Salamov A.A."/>
            <person name="Simmons B.A."/>
            <person name="Magnuson J.K."/>
            <person name="Chen J."/>
            <person name="Drula E."/>
            <person name="Henrissat B."/>
            <person name="Wiebenga A."/>
            <person name="Lubbers R.J."/>
            <person name="Gomes A.C."/>
            <person name="Macurrencykelacurrency M.R."/>
            <person name="Stajich J."/>
            <person name="Grigoriev I.V."/>
            <person name="Mortensen U.H."/>
            <person name="De Vries R.P."/>
            <person name="Baker S.E."/>
            <person name="Andersen M.R."/>
        </authorList>
    </citation>
    <scope>NUCLEOTIDE SEQUENCE [LARGE SCALE GENOMIC DNA]</scope>
    <source>
        <strain evidence="2 3">CBS 449.75</strain>
    </source>
</reference>
<dbReference type="InterPro" id="IPR036237">
    <property type="entry name" value="Xyl_isomerase-like_sf"/>
</dbReference>
<dbReference type="Gene3D" id="3.20.20.150">
    <property type="entry name" value="Divalent-metal-dependent TIM barrel enzymes"/>
    <property type="match status" value="1"/>
</dbReference>
<dbReference type="Proteomes" id="UP001610432">
    <property type="component" value="Unassembled WGS sequence"/>
</dbReference>
<dbReference type="RefSeq" id="XP_070887947.1">
    <property type="nucleotide sequence ID" value="XM_071027045.1"/>
</dbReference>
<dbReference type="GeneID" id="98142117"/>
<comment type="caution">
    <text evidence="2">The sequence shown here is derived from an EMBL/GenBank/DDBJ whole genome shotgun (WGS) entry which is preliminary data.</text>
</comment>
<evidence type="ECO:0000313" key="2">
    <source>
        <dbReference type="EMBL" id="KAL2868968.1"/>
    </source>
</evidence>
<organism evidence="2 3">
    <name type="scientific">Aspergillus lucknowensis</name>
    <dbReference type="NCBI Taxonomy" id="176173"/>
    <lineage>
        <taxon>Eukaryota</taxon>
        <taxon>Fungi</taxon>
        <taxon>Dikarya</taxon>
        <taxon>Ascomycota</taxon>
        <taxon>Pezizomycotina</taxon>
        <taxon>Eurotiomycetes</taxon>
        <taxon>Eurotiomycetidae</taxon>
        <taxon>Eurotiales</taxon>
        <taxon>Aspergillaceae</taxon>
        <taxon>Aspergillus</taxon>
        <taxon>Aspergillus subgen. Nidulantes</taxon>
    </lineage>
</organism>
<feature type="domain" description="Xylose isomerase-like TIM barrel" evidence="1">
    <location>
        <begin position="27"/>
        <end position="313"/>
    </location>
</feature>
<dbReference type="PANTHER" id="PTHR12110">
    <property type="entry name" value="HYDROXYPYRUVATE ISOMERASE"/>
    <property type="match status" value="1"/>
</dbReference>
<dbReference type="InterPro" id="IPR050312">
    <property type="entry name" value="IolE/XylAMocC-like"/>
</dbReference>
<keyword evidence="3" id="KW-1185">Reference proteome</keyword>
<dbReference type="PANTHER" id="PTHR12110:SF38">
    <property type="entry name" value="DIOXYGENASE, PUTATIVE (AFU_ORTHOLOGUE AFUA_6G00240)-RELATED"/>
    <property type="match status" value="1"/>
</dbReference>
<protein>
    <submittedName>
        <fullName evidence="2">Xylose isomerase-like protein</fullName>
    </submittedName>
</protein>
<gene>
    <name evidence="2" type="ORF">BJX67DRAFT_30505</name>
</gene>
<sequence length="341" mass="38416">MAFLPNKVATGTSSLGQSPAYVLDHKIRAAAEHGFSGLEIVYSDLDRYSKLHNLSINTGAKQIRQLCDDLGLTVLSLAPFENFEGTKTPIQERLAVASSWLDIARILGASYLQVPSQYGTNCTGDETVIISELRQLADLASSAGPIISIAYEPMSWGHFYPTWEDALRLTNLVNRDNFGLCLDTFHILTRLWASPFEPSGVYPDGQEKLADSLRRSVKGIPMEKLFYVQLSDAERFDPPFSKNHPWYLEGEAPEFTWSKHARPFPLETELGGYTPVTQVLEAWLIDMGFHGWVSMEIFDRRMRDEAYKPETAAARGWKSWERVQKSIAEGYSKRSDHTSRS</sequence>
<dbReference type="InterPro" id="IPR013022">
    <property type="entry name" value="Xyl_isomerase-like_TIM-brl"/>
</dbReference>